<accession>A0A2W5TV46</accession>
<name>A0A2W5TV46_9BACT</name>
<proteinExistence type="predicted"/>
<evidence type="ECO:0000313" key="1">
    <source>
        <dbReference type="EMBL" id="PZR18362.1"/>
    </source>
</evidence>
<evidence type="ECO:0000313" key="2">
    <source>
        <dbReference type="Proteomes" id="UP000249061"/>
    </source>
</evidence>
<dbReference type="AlphaFoldDB" id="A0A2W5TV46"/>
<organism evidence="1 2">
    <name type="scientific">Archangium gephyra</name>
    <dbReference type="NCBI Taxonomy" id="48"/>
    <lineage>
        <taxon>Bacteria</taxon>
        <taxon>Pseudomonadati</taxon>
        <taxon>Myxococcota</taxon>
        <taxon>Myxococcia</taxon>
        <taxon>Myxococcales</taxon>
        <taxon>Cystobacterineae</taxon>
        <taxon>Archangiaceae</taxon>
        <taxon>Archangium</taxon>
    </lineage>
</organism>
<comment type="caution">
    <text evidence="1">The sequence shown here is derived from an EMBL/GenBank/DDBJ whole genome shotgun (WGS) entry which is preliminary data.</text>
</comment>
<dbReference type="Proteomes" id="UP000249061">
    <property type="component" value="Unassembled WGS sequence"/>
</dbReference>
<sequence length="213" mass="23037">MRPFILCALLVSCAPTNTVQLTFGTNGEGLDGFMCRDQNDRLLLERLPENGEASLVFDFIDLKGVPGCRTGQLVEWCKTRNCVPRPEGRTCAPWSLGGKPAETRALLRTQLGEAMKKVKGHVASPDAPDDFVLVRVVGTTEPCSDIENRPTSEPLASNQLLGCAYSCPVLLDRVETSVFLGFDGFVENCSQGVLICSAEKLSWKVETTDGGAP</sequence>
<gene>
    <name evidence="1" type="ORF">DI536_00310</name>
</gene>
<reference evidence="1 2" key="1">
    <citation type="submission" date="2017-08" db="EMBL/GenBank/DDBJ databases">
        <title>Infants hospitalized years apart are colonized by the same room-sourced microbial strains.</title>
        <authorList>
            <person name="Brooks B."/>
            <person name="Olm M.R."/>
            <person name="Firek B.A."/>
            <person name="Baker R."/>
            <person name="Thomas B.C."/>
            <person name="Morowitz M.J."/>
            <person name="Banfield J.F."/>
        </authorList>
    </citation>
    <scope>NUCLEOTIDE SEQUENCE [LARGE SCALE GENOMIC DNA]</scope>
    <source>
        <strain evidence="1">S2_003_000_R2_14</strain>
    </source>
</reference>
<dbReference type="EMBL" id="QFQP01000001">
    <property type="protein sequence ID" value="PZR18362.1"/>
    <property type="molecule type" value="Genomic_DNA"/>
</dbReference>
<protein>
    <submittedName>
        <fullName evidence="1">Uncharacterized protein</fullName>
    </submittedName>
</protein>